<dbReference type="GO" id="GO:0000149">
    <property type="term" value="F:SNARE binding"/>
    <property type="evidence" value="ECO:0007669"/>
    <property type="project" value="TreeGrafter"/>
</dbReference>
<dbReference type="FunFam" id="1.20.5.110:FF:000002">
    <property type="entry name" value="Vesicle transport through interaction with t-SNAREsB"/>
    <property type="match status" value="1"/>
</dbReference>
<evidence type="ECO:0000256" key="1">
    <source>
        <dbReference type="ARBA" id="ARBA00004211"/>
    </source>
</evidence>
<dbReference type="Pfam" id="PF05008">
    <property type="entry name" value="V-SNARE"/>
    <property type="match status" value="1"/>
</dbReference>
<dbReference type="InterPro" id="IPR038407">
    <property type="entry name" value="v-SNARE_N_sf"/>
</dbReference>
<dbReference type="PANTHER" id="PTHR21230">
    <property type="entry name" value="VESICLE TRANSPORT V-SNARE PROTEIN VTI1-RELATED"/>
    <property type="match status" value="1"/>
</dbReference>
<dbReference type="AlphaFoldDB" id="A0AAD5VVB8"/>
<dbReference type="GO" id="GO:0048280">
    <property type="term" value="P:vesicle fusion with Golgi apparatus"/>
    <property type="evidence" value="ECO:0007669"/>
    <property type="project" value="TreeGrafter"/>
</dbReference>
<feature type="region of interest" description="Disordered" evidence="9">
    <location>
        <begin position="521"/>
        <end position="542"/>
    </location>
</feature>
<proteinExistence type="inferred from homology"/>
<comment type="subcellular location">
    <subcellularLocation>
        <location evidence="1">Membrane</location>
        <topology evidence="1">Single-pass type IV membrane protein</topology>
    </subcellularLocation>
</comment>
<evidence type="ECO:0000256" key="7">
    <source>
        <dbReference type="ARBA" id="ARBA00023054"/>
    </source>
</evidence>
<dbReference type="GO" id="GO:0031902">
    <property type="term" value="C:late endosome membrane"/>
    <property type="evidence" value="ECO:0007669"/>
    <property type="project" value="TreeGrafter"/>
</dbReference>
<dbReference type="GO" id="GO:0005789">
    <property type="term" value="C:endoplasmic reticulum membrane"/>
    <property type="evidence" value="ECO:0007669"/>
    <property type="project" value="TreeGrafter"/>
</dbReference>
<dbReference type="PANTHER" id="PTHR21230:SF26">
    <property type="entry name" value="VESICLE TRANSPORT THROUGH INTERACTION WITH T-SNARES HOMOLOG 1A"/>
    <property type="match status" value="1"/>
</dbReference>
<keyword evidence="7" id="KW-0175">Coiled coil</keyword>
<feature type="domain" description="T-SNARE coiled-coil homology" evidence="11">
    <location>
        <begin position="130"/>
        <end position="197"/>
    </location>
</feature>
<dbReference type="GO" id="GO:0006896">
    <property type="term" value="P:Golgi to vacuole transport"/>
    <property type="evidence" value="ECO:0007669"/>
    <property type="project" value="TreeGrafter"/>
</dbReference>
<dbReference type="GO" id="GO:0006891">
    <property type="term" value="P:intra-Golgi vesicle-mediated transport"/>
    <property type="evidence" value="ECO:0007669"/>
    <property type="project" value="TreeGrafter"/>
</dbReference>
<dbReference type="Proteomes" id="UP001213000">
    <property type="component" value="Unassembled WGS sequence"/>
</dbReference>
<feature type="transmembrane region" description="Helical" evidence="10">
    <location>
        <begin position="423"/>
        <end position="442"/>
    </location>
</feature>
<feature type="region of interest" description="Disordered" evidence="9">
    <location>
        <begin position="90"/>
        <end position="128"/>
    </location>
</feature>
<dbReference type="GO" id="GO:0006886">
    <property type="term" value="P:intracellular protein transport"/>
    <property type="evidence" value="ECO:0007669"/>
    <property type="project" value="InterPro"/>
</dbReference>
<dbReference type="EMBL" id="JANIEX010000500">
    <property type="protein sequence ID" value="KAJ3566263.1"/>
    <property type="molecule type" value="Genomic_DNA"/>
</dbReference>
<dbReference type="SMART" id="SM00397">
    <property type="entry name" value="t_SNARE"/>
    <property type="match status" value="1"/>
</dbReference>
<organism evidence="12 13">
    <name type="scientific">Leucocoprinus birnbaumii</name>
    <dbReference type="NCBI Taxonomy" id="56174"/>
    <lineage>
        <taxon>Eukaryota</taxon>
        <taxon>Fungi</taxon>
        <taxon>Dikarya</taxon>
        <taxon>Basidiomycota</taxon>
        <taxon>Agaricomycotina</taxon>
        <taxon>Agaricomycetes</taxon>
        <taxon>Agaricomycetidae</taxon>
        <taxon>Agaricales</taxon>
        <taxon>Agaricineae</taxon>
        <taxon>Agaricaceae</taxon>
        <taxon>Leucocoprinus</taxon>
    </lineage>
</organism>
<evidence type="ECO:0000313" key="13">
    <source>
        <dbReference type="Proteomes" id="UP001213000"/>
    </source>
</evidence>
<dbReference type="InterPro" id="IPR010989">
    <property type="entry name" value="SNARE"/>
</dbReference>
<reference evidence="12" key="1">
    <citation type="submission" date="2022-07" db="EMBL/GenBank/DDBJ databases">
        <title>Genome Sequence of Leucocoprinus birnbaumii.</title>
        <authorList>
            <person name="Buettner E."/>
        </authorList>
    </citation>
    <scope>NUCLEOTIDE SEQUENCE</scope>
    <source>
        <strain evidence="12">VT141</strain>
    </source>
</reference>
<dbReference type="GO" id="GO:0005484">
    <property type="term" value="F:SNAP receptor activity"/>
    <property type="evidence" value="ECO:0007669"/>
    <property type="project" value="TreeGrafter"/>
</dbReference>
<dbReference type="GO" id="GO:0005829">
    <property type="term" value="C:cytosol"/>
    <property type="evidence" value="ECO:0007669"/>
    <property type="project" value="GOC"/>
</dbReference>
<dbReference type="GO" id="GO:0012507">
    <property type="term" value="C:ER to Golgi transport vesicle membrane"/>
    <property type="evidence" value="ECO:0007669"/>
    <property type="project" value="TreeGrafter"/>
</dbReference>
<accession>A0AAD5VVB8</accession>
<feature type="transmembrane region" description="Helical" evidence="10">
    <location>
        <begin position="239"/>
        <end position="258"/>
    </location>
</feature>
<evidence type="ECO:0000256" key="4">
    <source>
        <dbReference type="ARBA" id="ARBA00022692"/>
    </source>
</evidence>
<name>A0AAD5VVB8_9AGAR</name>
<protein>
    <recommendedName>
        <fullName evidence="11">t-SNARE coiled-coil homology domain-containing protein</fullName>
    </recommendedName>
</protein>
<comment type="caution">
    <text evidence="12">The sequence shown here is derived from an EMBL/GenBank/DDBJ whole genome shotgun (WGS) entry which is preliminary data.</text>
</comment>
<evidence type="ECO:0000256" key="5">
    <source>
        <dbReference type="ARBA" id="ARBA00022927"/>
    </source>
</evidence>
<keyword evidence="13" id="KW-1185">Reference proteome</keyword>
<feature type="compositionally biased region" description="Low complexity" evidence="9">
    <location>
        <begin position="107"/>
        <end position="118"/>
    </location>
</feature>
<dbReference type="GO" id="GO:0042147">
    <property type="term" value="P:retrograde transport, endosome to Golgi"/>
    <property type="evidence" value="ECO:0007669"/>
    <property type="project" value="TreeGrafter"/>
</dbReference>
<keyword evidence="5" id="KW-0653">Protein transport</keyword>
<dbReference type="CDD" id="cd15862">
    <property type="entry name" value="SNARE_Vti1"/>
    <property type="match status" value="1"/>
</dbReference>
<dbReference type="InterPro" id="IPR007705">
    <property type="entry name" value="Vesicle_trsprt_v-SNARE_N"/>
</dbReference>
<dbReference type="SUPFAM" id="SSF47661">
    <property type="entry name" value="t-snare proteins"/>
    <property type="match status" value="1"/>
</dbReference>
<comment type="similarity">
    <text evidence="2">Belongs to the VTI1 family.</text>
</comment>
<feature type="transmembrane region" description="Helical" evidence="10">
    <location>
        <begin position="279"/>
        <end position="298"/>
    </location>
</feature>
<keyword evidence="6 10" id="KW-1133">Transmembrane helix</keyword>
<dbReference type="SUPFAM" id="SSF58038">
    <property type="entry name" value="SNARE fusion complex"/>
    <property type="match status" value="1"/>
</dbReference>
<keyword evidence="4 10" id="KW-0812">Transmembrane</keyword>
<evidence type="ECO:0000256" key="6">
    <source>
        <dbReference type="ARBA" id="ARBA00022989"/>
    </source>
</evidence>
<evidence type="ECO:0000256" key="9">
    <source>
        <dbReference type="SAM" id="MobiDB-lite"/>
    </source>
</evidence>
<evidence type="ECO:0000256" key="10">
    <source>
        <dbReference type="SAM" id="Phobius"/>
    </source>
</evidence>
<dbReference type="GO" id="GO:0016236">
    <property type="term" value="P:macroautophagy"/>
    <property type="evidence" value="ECO:0007669"/>
    <property type="project" value="TreeGrafter"/>
</dbReference>
<feature type="transmembrane region" description="Helical" evidence="10">
    <location>
        <begin position="462"/>
        <end position="484"/>
    </location>
</feature>
<dbReference type="Gene3D" id="1.20.58.400">
    <property type="entry name" value="t-snare proteins"/>
    <property type="match status" value="1"/>
</dbReference>
<keyword evidence="3" id="KW-0813">Transport</keyword>
<dbReference type="InterPro" id="IPR000727">
    <property type="entry name" value="T_SNARE_dom"/>
</dbReference>
<dbReference type="GO" id="GO:0031201">
    <property type="term" value="C:SNARE complex"/>
    <property type="evidence" value="ECO:0007669"/>
    <property type="project" value="TreeGrafter"/>
</dbReference>
<feature type="transmembrane region" description="Helical" evidence="10">
    <location>
        <begin position="360"/>
        <end position="381"/>
    </location>
</feature>
<dbReference type="Gene3D" id="1.20.5.110">
    <property type="match status" value="1"/>
</dbReference>
<dbReference type="Pfam" id="PF12352">
    <property type="entry name" value="V-SNARE_C"/>
    <property type="match status" value="1"/>
</dbReference>
<keyword evidence="8 10" id="KW-0472">Membrane</keyword>
<evidence type="ECO:0000256" key="3">
    <source>
        <dbReference type="ARBA" id="ARBA00022448"/>
    </source>
</evidence>
<evidence type="ECO:0000256" key="8">
    <source>
        <dbReference type="ARBA" id="ARBA00023136"/>
    </source>
</evidence>
<evidence type="ECO:0000313" key="12">
    <source>
        <dbReference type="EMBL" id="KAJ3566263.1"/>
    </source>
</evidence>
<evidence type="ECO:0000259" key="11">
    <source>
        <dbReference type="SMART" id="SM00397"/>
    </source>
</evidence>
<gene>
    <name evidence="12" type="ORF">NP233_g7108</name>
</gene>
<sequence length="542" mass="61336">MDQTPTQLFESYEADFQLLLSSIKDKLEGSGKGLQGESRKASLRKVEIELDEADDIVSQLEIEIQGIPTSIRGQYTNRLKQTKAELSKYRKISKDSHTQAARTDLLGANRSRSSAGASDDPYGERNDRTRLLAGTETLEDGTRRLNDSTRIALETETYGADILRGLRGQREQIENARDTLRSADANIDRSHGKIQTMMRQMYKQRVILILIGVLFAQRVIVVSFPFPLNWSGNRPYCSIPRWSIGLYSLLMLTSLGVLDPFDRPHRFIYSVIYTPRQLAIQRLLLAVYGGATLITSIVYESVVLRQGNIWFSYFTHLTYIGLTSYFLLSAYHGLGYKPTSTPADAYPLQRWKKILQALHILLLSTVTTFPLLVTICYWALIASPATFANTYESWTAVSLHILNTVFTLLEISTSRIPPLPWTTLPVCLLLLLAYLGVAYITHFNTGVYTYEFLDPQTQHTKLAAYIVGIAVAEIILFVIVRYAIVLRDRMFRFAPERDDDSEPQKPKEALDEWEQVNWDDAERHGGRGSTRSSVVQSVAEAK</sequence>
<feature type="transmembrane region" description="Helical" evidence="10">
    <location>
        <begin position="206"/>
        <end position="227"/>
    </location>
</feature>
<dbReference type="GO" id="GO:0005794">
    <property type="term" value="C:Golgi apparatus"/>
    <property type="evidence" value="ECO:0007669"/>
    <property type="project" value="TreeGrafter"/>
</dbReference>
<feature type="transmembrane region" description="Helical" evidence="10">
    <location>
        <begin position="310"/>
        <end position="328"/>
    </location>
</feature>
<evidence type="ECO:0000256" key="2">
    <source>
        <dbReference type="ARBA" id="ARBA00006108"/>
    </source>
</evidence>